<sequence length="1089" mass="115427">MRRFHLFRKITAASAALALLAAPVFPSSYAAADISSERLTSALNRTGSTTADASVPAHSAAFISPKLNTTISKEVRVIVQLSNQPVAVGKYAARMGITSFAAESTATAIQSEQSTFMSRAAAQGIPLKINYQFNTVLNGVEVTVPANKIPELAKLPGVKSVYENAVYYSIPVIGELNNGSDQPNFDIAPLKQIGVDAAWSKGLTGKGIKVGVIDTGVDYEHPDLKGAFKNGDYGYDSFYKDNDPYEEPPVPEEGFAGTYHGTHVSGTIAGRGTNPSSGIVQKGVAYESELHVYKVLGRNDVTGRSSGSSAQVIDGIERAVKDGMQVINLSLGSDSVKDPNSPDSIAINNAVLSGVVAVVANGNAADEAPPQYYYTMGAPASSQLAISVGAVTSPSNHYTAQVSDVSYVESPASSVTADTYADSTSVATATYEPEAPPTATQATYDLNVMGWETGKENFASVLGTNPLDSVYVNLGQEEDYAGKDVEGKVVLVSRGTLAFVDKLAIAKEHGAVAAVIFNGNASASNPSQADLSSSVSGRDGFIGSTAYLGDSFDFIPAFDMKGSEGRALAKRLLNNSDIHFRLAFSSDYPLTQDPGDQMASFSSRGPNSDGSLGIKPDVSAPGVNILSTWPAYGKQNPGISYDTAYNRISGTSMATPHVAGLAVLLKQQHPDWTPMDIRAALANTSDTIHDATGTLYDVYSQGAGRVDIANAIETPALLEAVDPITILDKDLNPQDITNYSSSISFGVLKAGSTAKKQLQLSNKSGQSVQYKAHIDLHNQVTSNPYDPVATPDVRNINVQLNGLNADSTITAGPNEQTPFYLAVSPKSGAAKGVYEGEVVLESAGYPTLHLPFVVHVGNELPDNGLGVQDVELTHNLISTDPKSDQKTTNVSFRLTAEDVNVIDLLVLNLDDEVVGVMDSISKKDLSLLKPGEYTFKKVDTSYIDGEKDRKGKDIVKSLPEGQYQLMIQAQYVDKATGESSGEGYIAFASLRVADLESELVDKAAAAFDPKITNTSVIGRQVLTLPKTDGVKYEVTKSSERSYVDSKGILKKIPKTKAVNVTLTVKITSKANPSKYELVPVTFTIGTRSK</sequence>
<keyword evidence="6 8" id="KW-0378">Hydrolase</keyword>
<feature type="signal peptide" evidence="10">
    <location>
        <begin position="1"/>
        <end position="30"/>
    </location>
</feature>
<feature type="active site" description="Charge relay system" evidence="8">
    <location>
        <position position="652"/>
    </location>
</feature>
<evidence type="ECO:0000256" key="3">
    <source>
        <dbReference type="ARBA" id="ARBA00022525"/>
    </source>
</evidence>
<organism evidence="14 15">
    <name type="scientific">Paenibacillus lacisoli</name>
    <dbReference type="NCBI Taxonomy" id="3064525"/>
    <lineage>
        <taxon>Bacteria</taxon>
        <taxon>Bacillati</taxon>
        <taxon>Bacillota</taxon>
        <taxon>Bacilli</taxon>
        <taxon>Bacillales</taxon>
        <taxon>Paenibacillaceae</taxon>
        <taxon>Paenibacillus</taxon>
    </lineage>
</organism>
<dbReference type="InterPro" id="IPR023827">
    <property type="entry name" value="Peptidase_S8_Asp-AS"/>
</dbReference>
<proteinExistence type="inferred from homology"/>
<feature type="domain" description="PA" evidence="12">
    <location>
        <begin position="476"/>
        <end position="525"/>
    </location>
</feature>
<dbReference type="SUPFAM" id="SSF52743">
    <property type="entry name" value="Subtilisin-like"/>
    <property type="match status" value="1"/>
</dbReference>
<dbReference type="EMBL" id="JAUQTB010000013">
    <property type="protein sequence ID" value="MDO7908204.1"/>
    <property type="molecule type" value="Genomic_DNA"/>
</dbReference>
<feature type="domain" description="Inhibitor I9" evidence="13">
    <location>
        <begin position="78"/>
        <end position="168"/>
    </location>
</feature>
<evidence type="ECO:0000256" key="9">
    <source>
        <dbReference type="RuleBase" id="RU003355"/>
    </source>
</evidence>
<feature type="active site" description="Charge relay system" evidence="8">
    <location>
        <position position="214"/>
    </location>
</feature>
<evidence type="ECO:0000256" key="7">
    <source>
        <dbReference type="ARBA" id="ARBA00022825"/>
    </source>
</evidence>
<keyword evidence="15" id="KW-1185">Reference proteome</keyword>
<reference evidence="14 15" key="1">
    <citation type="submission" date="2023-07" db="EMBL/GenBank/DDBJ databases">
        <title>Paenibacillus sp. JX-17 nov. isolated from soil.</title>
        <authorList>
            <person name="Wan Y."/>
            <person name="Liu B."/>
        </authorList>
    </citation>
    <scope>NUCLEOTIDE SEQUENCE [LARGE SCALE GENOMIC DNA]</scope>
    <source>
        <strain evidence="14 15">JX-17</strain>
    </source>
</reference>
<dbReference type="PROSITE" id="PS00138">
    <property type="entry name" value="SUBTILASE_SER"/>
    <property type="match status" value="1"/>
</dbReference>
<dbReference type="SUPFAM" id="SSF52025">
    <property type="entry name" value="PA domain"/>
    <property type="match status" value="1"/>
</dbReference>
<dbReference type="PRINTS" id="PR00723">
    <property type="entry name" value="SUBTILISIN"/>
</dbReference>
<dbReference type="CDD" id="cd02133">
    <property type="entry name" value="PA_C5a_like"/>
    <property type="match status" value="1"/>
</dbReference>
<keyword evidence="5 10" id="KW-0732">Signal</keyword>
<keyword evidence="4 8" id="KW-0645">Protease</keyword>
<gene>
    <name evidence="14" type="ORF">Q5741_17515</name>
</gene>
<evidence type="ECO:0000313" key="15">
    <source>
        <dbReference type="Proteomes" id="UP001240171"/>
    </source>
</evidence>
<feature type="domain" description="Peptidase S8/S53" evidence="11">
    <location>
        <begin position="205"/>
        <end position="690"/>
    </location>
</feature>
<evidence type="ECO:0000256" key="8">
    <source>
        <dbReference type="PROSITE-ProRule" id="PRU01240"/>
    </source>
</evidence>
<evidence type="ECO:0000259" key="13">
    <source>
        <dbReference type="Pfam" id="PF05922"/>
    </source>
</evidence>
<dbReference type="PANTHER" id="PTHR43806">
    <property type="entry name" value="PEPTIDASE S8"/>
    <property type="match status" value="1"/>
</dbReference>
<dbReference type="RefSeq" id="WP_305025428.1">
    <property type="nucleotide sequence ID" value="NZ_JAUQTB010000013.1"/>
</dbReference>
<dbReference type="Gene3D" id="3.50.30.30">
    <property type="match status" value="1"/>
</dbReference>
<evidence type="ECO:0000259" key="12">
    <source>
        <dbReference type="Pfam" id="PF02225"/>
    </source>
</evidence>
<dbReference type="InterPro" id="IPR046450">
    <property type="entry name" value="PA_dom_sf"/>
</dbReference>
<dbReference type="InterPro" id="IPR036852">
    <property type="entry name" value="Peptidase_S8/S53_dom_sf"/>
</dbReference>
<dbReference type="PROSITE" id="PS00136">
    <property type="entry name" value="SUBTILASE_ASP"/>
    <property type="match status" value="1"/>
</dbReference>
<dbReference type="InterPro" id="IPR015500">
    <property type="entry name" value="Peptidase_S8_subtilisin-rel"/>
</dbReference>
<evidence type="ECO:0000256" key="5">
    <source>
        <dbReference type="ARBA" id="ARBA00022729"/>
    </source>
</evidence>
<feature type="chain" id="PRO_5046234528" evidence="10">
    <location>
        <begin position="31"/>
        <end position="1089"/>
    </location>
</feature>
<accession>A0ABT9CFZ9</accession>
<evidence type="ECO:0000256" key="6">
    <source>
        <dbReference type="ARBA" id="ARBA00022801"/>
    </source>
</evidence>
<dbReference type="Pfam" id="PF00082">
    <property type="entry name" value="Peptidase_S8"/>
    <property type="match status" value="1"/>
</dbReference>
<evidence type="ECO:0000256" key="10">
    <source>
        <dbReference type="SAM" id="SignalP"/>
    </source>
</evidence>
<dbReference type="InterPro" id="IPR023828">
    <property type="entry name" value="Peptidase_S8_Ser-AS"/>
</dbReference>
<evidence type="ECO:0000256" key="1">
    <source>
        <dbReference type="ARBA" id="ARBA00011073"/>
    </source>
</evidence>
<dbReference type="InterPro" id="IPR050131">
    <property type="entry name" value="Peptidase_S8_subtilisin-like"/>
</dbReference>
<evidence type="ECO:0000256" key="2">
    <source>
        <dbReference type="ARBA" id="ARBA00022512"/>
    </source>
</evidence>
<dbReference type="InterPro" id="IPR003137">
    <property type="entry name" value="PA_domain"/>
</dbReference>
<dbReference type="CDD" id="cd07474">
    <property type="entry name" value="Peptidases_S8_subtilisin_Vpr-like"/>
    <property type="match status" value="1"/>
</dbReference>
<dbReference type="InterPro" id="IPR034213">
    <property type="entry name" value="S8_Vpr-like"/>
</dbReference>
<dbReference type="PROSITE" id="PS00137">
    <property type="entry name" value="SUBTILASE_HIS"/>
    <property type="match status" value="1"/>
</dbReference>
<dbReference type="Gene3D" id="3.40.50.200">
    <property type="entry name" value="Peptidase S8/S53 domain"/>
    <property type="match status" value="2"/>
</dbReference>
<keyword evidence="7 8" id="KW-0720">Serine protease</keyword>
<dbReference type="InterPro" id="IPR000209">
    <property type="entry name" value="Peptidase_S8/S53_dom"/>
</dbReference>
<evidence type="ECO:0000256" key="4">
    <source>
        <dbReference type="ARBA" id="ARBA00022670"/>
    </source>
</evidence>
<keyword evidence="3" id="KW-0964">Secreted</keyword>
<dbReference type="Pfam" id="PF02225">
    <property type="entry name" value="PA"/>
    <property type="match status" value="1"/>
</dbReference>
<dbReference type="Pfam" id="PF05922">
    <property type="entry name" value="Inhibitor_I9"/>
    <property type="match status" value="1"/>
</dbReference>
<dbReference type="InterPro" id="IPR010259">
    <property type="entry name" value="S8pro/Inhibitor_I9"/>
</dbReference>
<evidence type="ECO:0000313" key="14">
    <source>
        <dbReference type="EMBL" id="MDO7908204.1"/>
    </source>
</evidence>
<keyword evidence="2" id="KW-0134">Cell wall</keyword>
<feature type="active site" description="Charge relay system" evidence="8">
    <location>
        <position position="260"/>
    </location>
</feature>
<dbReference type="PANTHER" id="PTHR43806:SF65">
    <property type="entry name" value="SERINE PROTEASE APRX"/>
    <property type="match status" value="1"/>
</dbReference>
<evidence type="ECO:0000259" key="11">
    <source>
        <dbReference type="Pfam" id="PF00082"/>
    </source>
</evidence>
<name>A0ABT9CFZ9_9BACL</name>
<comment type="caution">
    <text evidence="14">The sequence shown here is derived from an EMBL/GenBank/DDBJ whole genome shotgun (WGS) entry which is preliminary data.</text>
</comment>
<dbReference type="Proteomes" id="UP001240171">
    <property type="component" value="Unassembled WGS sequence"/>
</dbReference>
<dbReference type="PROSITE" id="PS51892">
    <property type="entry name" value="SUBTILASE"/>
    <property type="match status" value="1"/>
</dbReference>
<protein>
    <submittedName>
        <fullName evidence="14">S8 family serine peptidase</fullName>
    </submittedName>
</protein>
<dbReference type="InterPro" id="IPR022398">
    <property type="entry name" value="Peptidase_S8_His-AS"/>
</dbReference>
<comment type="similarity">
    <text evidence="1 8 9">Belongs to the peptidase S8 family.</text>
</comment>